<gene>
    <name evidence="2" type="ORF">GQ607_013710</name>
</gene>
<dbReference type="Proteomes" id="UP000434172">
    <property type="component" value="Unassembled WGS sequence"/>
</dbReference>
<feature type="compositionally biased region" description="Polar residues" evidence="1">
    <location>
        <begin position="1"/>
        <end position="21"/>
    </location>
</feature>
<dbReference type="AlphaFoldDB" id="A0A8H3ZGN7"/>
<proteinExistence type="predicted"/>
<protein>
    <submittedName>
        <fullName evidence="2">Uncharacterized protein</fullName>
    </submittedName>
</protein>
<accession>A0A8H3ZGN7</accession>
<keyword evidence="3" id="KW-1185">Reference proteome</keyword>
<dbReference type="EMBL" id="WOWK01000101">
    <property type="protein sequence ID" value="KAF0319029.1"/>
    <property type="molecule type" value="Genomic_DNA"/>
</dbReference>
<evidence type="ECO:0000313" key="3">
    <source>
        <dbReference type="Proteomes" id="UP000434172"/>
    </source>
</evidence>
<organism evidence="2 3">
    <name type="scientific">Colletotrichum asianum</name>
    <dbReference type="NCBI Taxonomy" id="702518"/>
    <lineage>
        <taxon>Eukaryota</taxon>
        <taxon>Fungi</taxon>
        <taxon>Dikarya</taxon>
        <taxon>Ascomycota</taxon>
        <taxon>Pezizomycotina</taxon>
        <taxon>Sordariomycetes</taxon>
        <taxon>Hypocreomycetidae</taxon>
        <taxon>Glomerellales</taxon>
        <taxon>Glomerellaceae</taxon>
        <taxon>Colletotrichum</taxon>
        <taxon>Colletotrichum gloeosporioides species complex</taxon>
    </lineage>
</organism>
<sequence>MEASASSLFPTALRRTQSLSSPPLGPKSTRLRALQNRLCLEQESAYQISEEIGTEQSHGLRAVMGAGRCSLG</sequence>
<name>A0A8H3ZGN7_9PEZI</name>
<evidence type="ECO:0000313" key="2">
    <source>
        <dbReference type="EMBL" id="KAF0319029.1"/>
    </source>
</evidence>
<evidence type="ECO:0000256" key="1">
    <source>
        <dbReference type="SAM" id="MobiDB-lite"/>
    </source>
</evidence>
<reference evidence="2 3" key="1">
    <citation type="submission" date="2019-12" db="EMBL/GenBank/DDBJ databases">
        <title>A genome sequence resource for the geographically widespread anthracnose pathogen Colletotrichum asianum.</title>
        <authorList>
            <person name="Meng Y."/>
        </authorList>
    </citation>
    <scope>NUCLEOTIDE SEQUENCE [LARGE SCALE GENOMIC DNA]</scope>
    <source>
        <strain evidence="2 3">ICMP 18580</strain>
    </source>
</reference>
<comment type="caution">
    <text evidence="2">The sequence shown here is derived from an EMBL/GenBank/DDBJ whole genome shotgun (WGS) entry which is preliminary data.</text>
</comment>
<feature type="region of interest" description="Disordered" evidence="1">
    <location>
        <begin position="1"/>
        <end position="28"/>
    </location>
</feature>